<gene>
    <name evidence="2" type="ORF">CC1G_15081</name>
</gene>
<name>D6RPE8_COPC7</name>
<dbReference type="GeneID" id="9378150"/>
<proteinExistence type="predicted"/>
<dbReference type="AlphaFoldDB" id="D6RPE8"/>
<keyword evidence="3" id="KW-1185">Reference proteome</keyword>
<dbReference type="EMBL" id="AACS02000008">
    <property type="protein sequence ID" value="EFI27253.1"/>
    <property type="molecule type" value="Genomic_DNA"/>
</dbReference>
<reference evidence="2 3" key="1">
    <citation type="journal article" date="2010" name="Proc. Natl. Acad. Sci. U.S.A.">
        <title>Insights into evolution of multicellular fungi from the assembled chromosomes of the mushroom Coprinopsis cinerea (Coprinus cinereus).</title>
        <authorList>
            <person name="Stajich J.E."/>
            <person name="Wilke S.K."/>
            <person name="Ahren D."/>
            <person name="Au C.H."/>
            <person name="Birren B.W."/>
            <person name="Borodovsky M."/>
            <person name="Burns C."/>
            <person name="Canback B."/>
            <person name="Casselton L.A."/>
            <person name="Cheng C.K."/>
            <person name="Deng J."/>
            <person name="Dietrich F.S."/>
            <person name="Fargo D.C."/>
            <person name="Farman M.L."/>
            <person name="Gathman A.C."/>
            <person name="Goldberg J."/>
            <person name="Guigo R."/>
            <person name="Hoegger P.J."/>
            <person name="Hooker J.B."/>
            <person name="Huggins A."/>
            <person name="James T.Y."/>
            <person name="Kamada T."/>
            <person name="Kilaru S."/>
            <person name="Kodira C."/>
            <person name="Kues U."/>
            <person name="Kupfer D."/>
            <person name="Kwan H.S."/>
            <person name="Lomsadze A."/>
            <person name="Li W."/>
            <person name="Lilly W.W."/>
            <person name="Ma L.J."/>
            <person name="Mackey A.J."/>
            <person name="Manning G."/>
            <person name="Martin F."/>
            <person name="Muraguchi H."/>
            <person name="Natvig D.O."/>
            <person name="Palmerini H."/>
            <person name="Ramesh M.A."/>
            <person name="Rehmeyer C.J."/>
            <person name="Roe B.A."/>
            <person name="Shenoy N."/>
            <person name="Stanke M."/>
            <person name="Ter-Hovhannisyan V."/>
            <person name="Tunlid A."/>
            <person name="Velagapudi R."/>
            <person name="Vision T.J."/>
            <person name="Zeng Q."/>
            <person name="Zolan M.E."/>
            <person name="Pukkila P.J."/>
        </authorList>
    </citation>
    <scope>NUCLEOTIDE SEQUENCE [LARGE SCALE GENOMIC DNA]</scope>
    <source>
        <strain evidence="3">Okayama-7 / 130 / ATCC MYA-4618 / FGSC 9003</strain>
    </source>
</reference>
<feature type="region of interest" description="Disordered" evidence="1">
    <location>
        <begin position="61"/>
        <end position="83"/>
    </location>
</feature>
<evidence type="ECO:0000313" key="3">
    <source>
        <dbReference type="Proteomes" id="UP000001861"/>
    </source>
</evidence>
<protein>
    <submittedName>
        <fullName evidence="2">Uncharacterized protein</fullName>
    </submittedName>
</protein>
<comment type="caution">
    <text evidence="2">The sequence shown here is derived from an EMBL/GenBank/DDBJ whole genome shotgun (WGS) entry which is preliminary data.</text>
</comment>
<dbReference type="InParanoid" id="D6RPE8"/>
<evidence type="ECO:0000313" key="2">
    <source>
        <dbReference type="EMBL" id="EFI27253.1"/>
    </source>
</evidence>
<dbReference type="HOGENOM" id="CLU_2542498_0_0_1"/>
<accession>D6RPE8</accession>
<dbReference type="Proteomes" id="UP000001861">
    <property type="component" value="Unassembled WGS sequence"/>
</dbReference>
<sequence>MESTARPNPDENDFESLLYLAFGDSDEDKASKNTVPSFLDTRQLIIQPRYPAARLPHFINRNSPFAKDESSLSMKQPMLSPRR</sequence>
<evidence type="ECO:0000256" key="1">
    <source>
        <dbReference type="SAM" id="MobiDB-lite"/>
    </source>
</evidence>
<dbReference type="KEGG" id="cci:CC1G_15081"/>
<organism evidence="2 3">
    <name type="scientific">Coprinopsis cinerea (strain Okayama-7 / 130 / ATCC MYA-4618 / FGSC 9003)</name>
    <name type="common">Inky cap fungus</name>
    <name type="synonym">Hormographiella aspergillata</name>
    <dbReference type="NCBI Taxonomy" id="240176"/>
    <lineage>
        <taxon>Eukaryota</taxon>
        <taxon>Fungi</taxon>
        <taxon>Dikarya</taxon>
        <taxon>Basidiomycota</taxon>
        <taxon>Agaricomycotina</taxon>
        <taxon>Agaricomycetes</taxon>
        <taxon>Agaricomycetidae</taxon>
        <taxon>Agaricales</taxon>
        <taxon>Agaricineae</taxon>
        <taxon>Psathyrellaceae</taxon>
        <taxon>Coprinopsis</taxon>
    </lineage>
</organism>
<dbReference type="RefSeq" id="XP_002910747.1">
    <property type="nucleotide sequence ID" value="XM_002910701.1"/>
</dbReference>
<dbReference type="OrthoDB" id="47494at2759"/>
<dbReference type="VEuPathDB" id="FungiDB:CC1G_15081"/>